<evidence type="ECO:0000313" key="2">
    <source>
        <dbReference type="Proteomes" id="UP001148018"/>
    </source>
</evidence>
<evidence type="ECO:0000313" key="1">
    <source>
        <dbReference type="EMBL" id="KAJ3613852.1"/>
    </source>
</evidence>
<comment type="caution">
    <text evidence="1">The sequence shown here is derived from an EMBL/GenBank/DDBJ whole genome shotgun (WGS) entry which is preliminary data.</text>
</comment>
<proteinExistence type="predicted"/>
<reference evidence="1" key="1">
    <citation type="submission" date="2022-07" db="EMBL/GenBank/DDBJ databases">
        <title>Chromosome-level genome of Muraenolepis orangiensis.</title>
        <authorList>
            <person name="Kim J."/>
        </authorList>
    </citation>
    <scope>NUCLEOTIDE SEQUENCE</scope>
    <source>
        <strain evidence="1">KU_S4_2022</strain>
        <tissue evidence="1">Muscle</tissue>
    </source>
</reference>
<dbReference type="Proteomes" id="UP001148018">
    <property type="component" value="Unassembled WGS sequence"/>
</dbReference>
<gene>
    <name evidence="1" type="ORF">NHX12_020096</name>
</gene>
<protein>
    <submittedName>
        <fullName evidence="1">Uncharacterized protein</fullName>
    </submittedName>
</protein>
<organism evidence="1 2">
    <name type="scientific">Muraenolepis orangiensis</name>
    <name type="common">Patagonian moray cod</name>
    <dbReference type="NCBI Taxonomy" id="630683"/>
    <lineage>
        <taxon>Eukaryota</taxon>
        <taxon>Metazoa</taxon>
        <taxon>Chordata</taxon>
        <taxon>Craniata</taxon>
        <taxon>Vertebrata</taxon>
        <taxon>Euteleostomi</taxon>
        <taxon>Actinopterygii</taxon>
        <taxon>Neopterygii</taxon>
        <taxon>Teleostei</taxon>
        <taxon>Neoteleostei</taxon>
        <taxon>Acanthomorphata</taxon>
        <taxon>Zeiogadaria</taxon>
        <taxon>Gadariae</taxon>
        <taxon>Gadiformes</taxon>
        <taxon>Muraenolepidoidei</taxon>
        <taxon>Muraenolepididae</taxon>
        <taxon>Muraenolepis</taxon>
    </lineage>
</organism>
<name>A0A9Q0EUN1_9TELE</name>
<accession>A0A9Q0EUN1</accession>
<sequence length="151" mass="16761">MWRDHWIYRVTAASPFTCHHRIYRVTAASPSSCHHWIYRVTAAVSILLSPLDLQGHCNLPILLLSPLDLQGHCSRLHPPPVTTGSTRSLQPSPSSCHHWIYRVTTAVSILLSLLDLQGHCSRLHPPVTCVCQNGGGGGIKYPLSFYGIYVD</sequence>
<dbReference type="EMBL" id="JANIIK010000035">
    <property type="protein sequence ID" value="KAJ3613852.1"/>
    <property type="molecule type" value="Genomic_DNA"/>
</dbReference>
<dbReference type="AlphaFoldDB" id="A0A9Q0EUN1"/>
<keyword evidence="2" id="KW-1185">Reference proteome</keyword>